<sequence length="44" mass="5135">MYVCMLFQMILVVEHFEIASSRFMAACTVLFMTLFATYCFQPCP</sequence>
<reference evidence="1" key="1">
    <citation type="submission" date="2018-02" db="EMBL/GenBank/DDBJ databases">
        <title>Rhizophora mucronata_Transcriptome.</title>
        <authorList>
            <person name="Meera S.P."/>
            <person name="Sreeshan A."/>
            <person name="Augustine A."/>
        </authorList>
    </citation>
    <scope>NUCLEOTIDE SEQUENCE</scope>
    <source>
        <tissue evidence="1">Leaf</tissue>
    </source>
</reference>
<evidence type="ECO:0000313" key="1">
    <source>
        <dbReference type="EMBL" id="MBX44367.1"/>
    </source>
</evidence>
<name>A0A2P2NPF0_RHIMU</name>
<dbReference type="EMBL" id="GGEC01063883">
    <property type="protein sequence ID" value="MBX44367.1"/>
    <property type="molecule type" value="Transcribed_RNA"/>
</dbReference>
<protein>
    <submittedName>
        <fullName evidence="1">Uncharacterized protein</fullName>
    </submittedName>
</protein>
<organism evidence="1">
    <name type="scientific">Rhizophora mucronata</name>
    <name type="common">Asiatic mangrove</name>
    <dbReference type="NCBI Taxonomy" id="61149"/>
    <lineage>
        <taxon>Eukaryota</taxon>
        <taxon>Viridiplantae</taxon>
        <taxon>Streptophyta</taxon>
        <taxon>Embryophyta</taxon>
        <taxon>Tracheophyta</taxon>
        <taxon>Spermatophyta</taxon>
        <taxon>Magnoliopsida</taxon>
        <taxon>eudicotyledons</taxon>
        <taxon>Gunneridae</taxon>
        <taxon>Pentapetalae</taxon>
        <taxon>rosids</taxon>
        <taxon>fabids</taxon>
        <taxon>Malpighiales</taxon>
        <taxon>Rhizophoraceae</taxon>
        <taxon>Rhizophora</taxon>
    </lineage>
</organism>
<dbReference type="AlphaFoldDB" id="A0A2P2NPF0"/>
<accession>A0A2P2NPF0</accession>
<proteinExistence type="predicted"/>